<dbReference type="PANTHER" id="PTHR23264:SF19">
    <property type="entry name" value="CYTOSOLIC FE-S CLUSTER ASSEMBLY FACTOR NUBP2"/>
    <property type="match status" value="1"/>
</dbReference>
<protein>
    <recommendedName>
        <fullName evidence="10">Cytosolic Fe-S cluster assembly factor NUBP2 homolog</fullName>
    </recommendedName>
</protein>
<dbReference type="InterPro" id="IPR033756">
    <property type="entry name" value="YlxH/NBP35"/>
</dbReference>
<evidence type="ECO:0000256" key="1">
    <source>
        <dbReference type="ARBA" id="ARBA00022485"/>
    </source>
</evidence>
<keyword evidence="4" id="KW-0067">ATP-binding</keyword>
<dbReference type="FunCoup" id="T1EME5">
    <property type="interactions" value="221"/>
</dbReference>
<proteinExistence type="inferred from homology"/>
<dbReference type="eggNOG" id="KOG3022">
    <property type="taxonomic scope" value="Eukaryota"/>
</dbReference>
<dbReference type="GO" id="GO:0005829">
    <property type="term" value="C:cytosol"/>
    <property type="evidence" value="ECO:0000318"/>
    <property type="project" value="GO_Central"/>
</dbReference>
<dbReference type="EMBL" id="KB097536">
    <property type="protein sequence ID" value="ESN95214.1"/>
    <property type="molecule type" value="Genomic_DNA"/>
</dbReference>
<dbReference type="STRING" id="6412.T1EME5"/>
<dbReference type="InParanoid" id="T1EME5"/>
<dbReference type="PANTHER" id="PTHR23264">
    <property type="entry name" value="NUCLEOTIDE-BINDING PROTEIN NBP35 YEAST -RELATED"/>
    <property type="match status" value="1"/>
</dbReference>
<dbReference type="GO" id="GO:0005524">
    <property type="term" value="F:ATP binding"/>
    <property type="evidence" value="ECO:0007669"/>
    <property type="project" value="UniProtKB-KW"/>
</dbReference>
<evidence type="ECO:0000313" key="7">
    <source>
        <dbReference type="EMBL" id="ESN95214.1"/>
    </source>
</evidence>
<evidence type="ECO:0000256" key="3">
    <source>
        <dbReference type="ARBA" id="ARBA00022741"/>
    </source>
</evidence>
<dbReference type="KEGG" id="hro:HELRODRAFT_157680"/>
<evidence type="ECO:0000256" key="4">
    <source>
        <dbReference type="ARBA" id="ARBA00022840"/>
    </source>
</evidence>
<keyword evidence="6" id="KW-0411">Iron-sulfur</keyword>
<dbReference type="Gene3D" id="3.40.50.300">
    <property type="entry name" value="P-loop containing nucleotide triphosphate hydrolases"/>
    <property type="match status" value="1"/>
</dbReference>
<dbReference type="HOGENOM" id="CLU_024839_0_1_1"/>
<dbReference type="GO" id="GO:0046872">
    <property type="term" value="F:metal ion binding"/>
    <property type="evidence" value="ECO:0007669"/>
    <property type="project" value="UniProtKB-KW"/>
</dbReference>
<dbReference type="RefSeq" id="XP_009026625.1">
    <property type="nucleotide sequence ID" value="XM_009028377.1"/>
</dbReference>
<dbReference type="GO" id="GO:0051539">
    <property type="term" value="F:4 iron, 4 sulfur cluster binding"/>
    <property type="evidence" value="ECO:0007669"/>
    <property type="project" value="UniProtKB-KW"/>
</dbReference>
<reference evidence="9" key="1">
    <citation type="submission" date="2012-12" db="EMBL/GenBank/DDBJ databases">
        <authorList>
            <person name="Hellsten U."/>
            <person name="Grimwood J."/>
            <person name="Chapman J.A."/>
            <person name="Shapiro H."/>
            <person name="Aerts A."/>
            <person name="Otillar R.P."/>
            <person name="Terry A.Y."/>
            <person name="Boore J.L."/>
            <person name="Simakov O."/>
            <person name="Marletaz F."/>
            <person name="Cho S.-J."/>
            <person name="Edsinger-Gonzales E."/>
            <person name="Havlak P."/>
            <person name="Kuo D.-H."/>
            <person name="Larsson T."/>
            <person name="Lv J."/>
            <person name="Arendt D."/>
            <person name="Savage R."/>
            <person name="Osoegawa K."/>
            <person name="de Jong P."/>
            <person name="Lindberg D.R."/>
            <person name="Seaver E.C."/>
            <person name="Weisblat D.A."/>
            <person name="Putnam N.H."/>
            <person name="Grigoriev I.V."/>
            <person name="Rokhsar D.S."/>
        </authorList>
    </citation>
    <scope>NUCLEOTIDE SEQUENCE</scope>
</reference>
<reference evidence="7 9" key="2">
    <citation type="journal article" date="2013" name="Nature">
        <title>Insights into bilaterian evolution from three spiralian genomes.</title>
        <authorList>
            <person name="Simakov O."/>
            <person name="Marletaz F."/>
            <person name="Cho S.J."/>
            <person name="Edsinger-Gonzales E."/>
            <person name="Havlak P."/>
            <person name="Hellsten U."/>
            <person name="Kuo D.H."/>
            <person name="Larsson T."/>
            <person name="Lv J."/>
            <person name="Arendt D."/>
            <person name="Savage R."/>
            <person name="Osoegawa K."/>
            <person name="de Jong P."/>
            <person name="Grimwood J."/>
            <person name="Chapman J.A."/>
            <person name="Shapiro H."/>
            <person name="Aerts A."/>
            <person name="Otillar R.P."/>
            <person name="Terry A.Y."/>
            <person name="Boore J.L."/>
            <person name="Grigoriev I.V."/>
            <person name="Lindberg D.R."/>
            <person name="Seaver E.C."/>
            <person name="Weisblat D.A."/>
            <person name="Putnam N.H."/>
            <person name="Rokhsar D.S."/>
        </authorList>
    </citation>
    <scope>NUCLEOTIDE SEQUENCE</scope>
</reference>
<sequence length="224" mass="25304">MRNIKHKLLVMSGKGGVGKSTVALQIALGLKQLNFKVGLLDIDLCGPSIPTMLQIEDKHVYQCQEGWMPVYPDEDDQRFAVMSVGFFLKSRNDPVIWRGPKKTAMIKQLLNDVRWGDLDYLIIDTPPGTSDEHLAIVQSLKDFGPCEAVLVTSPQIISVGEVRREITFCKKTQVEIIGIIENMSGYTCPHCSECTNLFSKEGGERLANYFNILFLVFYKFYKFT</sequence>
<reference evidence="8" key="3">
    <citation type="submission" date="2015-06" db="UniProtKB">
        <authorList>
            <consortium name="EnsemblMetazoa"/>
        </authorList>
    </citation>
    <scope>IDENTIFICATION</scope>
</reference>
<dbReference type="EMBL" id="AMQM01006880">
    <property type="status" value="NOT_ANNOTATED_CDS"/>
    <property type="molecule type" value="Genomic_DNA"/>
</dbReference>
<dbReference type="InterPro" id="IPR027417">
    <property type="entry name" value="P-loop_NTPase"/>
</dbReference>
<keyword evidence="9" id="KW-1185">Reference proteome</keyword>
<evidence type="ECO:0000256" key="5">
    <source>
        <dbReference type="ARBA" id="ARBA00023004"/>
    </source>
</evidence>
<dbReference type="InterPro" id="IPR019591">
    <property type="entry name" value="Mrp/NBP35_ATP-bd"/>
</dbReference>
<dbReference type="OMA" id="WIPVFAD"/>
<dbReference type="SUPFAM" id="SSF52540">
    <property type="entry name" value="P-loop containing nucleoside triphosphate hydrolases"/>
    <property type="match status" value="1"/>
</dbReference>
<dbReference type="AlphaFoldDB" id="T1EME5"/>
<dbReference type="GO" id="GO:0016226">
    <property type="term" value="P:iron-sulfur cluster assembly"/>
    <property type="evidence" value="ECO:0000318"/>
    <property type="project" value="GO_Central"/>
</dbReference>
<evidence type="ECO:0000313" key="8">
    <source>
        <dbReference type="EnsemblMetazoa" id="HelroP157680"/>
    </source>
</evidence>
<keyword evidence="2" id="KW-0479">Metal-binding</keyword>
<dbReference type="Pfam" id="PF10609">
    <property type="entry name" value="ParA"/>
    <property type="match status" value="1"/>
</dbReference>
<dbReference type="Proteomes" id="UP000015101">
    <property type="component" value="Unassembled WGS sequence"/>
</dbReference>
<dbReference type="EnsemblMetazoa" id="HelroT157680">
    <property type="protein sequence ID" value="HelroP157680"/>
    <property type="gene ID" value="HelroG157680"/>
</dbReference>
<dbReference type="CTD" id="20197745"/>
<dbReference type="GO" id="GO:0140663">
    <property type="term" value="F:ATP-dependent FeS chaperone activity"/>
    <property type="evidence" value="ECO:0007669"/>
    <property type="project" value="InterPro"/>
</dbReference>
<dbReference type="OrthoDB" id="1741334at2759"/>
<keyword evidence="5" id="KW-0408">Iron</keyword>
<gene>
    <name evidence="8" type="primary">20197745</name>
    <name evidence="7" type="ORF">HELRODRAFT_157680</name>
</gene>
<keyword evidence="3" id="KW-0547">Nucleotide-binding</keyword>
<accession>T1EME5</accession>
<evidence type="ECO:0008006" key="10">
    <source>
        <dbReference type="Google" id="ProtNLM"/>
    </source>
</evidence>
<keyword evidence="1" id="KW-0004">4Fe-4S</keyword>
<dbReference type="InterPro" id="IPR000808">
    <property type="entry name" value="Mrp-like_CS"/>
</dbReference>
<dbReference type="GO" id="GO:0051536">
    <property type="term" value="F:iron-sulfur cluster binding"/>
    <property type="evidence" value="ECO:0000318"/>
    <property type="project" value="GO_Central"/>
</dbReference>
<dbReference type="CDD" id="cd02037">
    <property type="entry name" value="Mrp_NBP35"/>
    <property type="match status" value="1"/>
</dbReference>
<dbReference type="HAMAP" id="MF_02040">
    <property type="entry name" value="Mrp_NBP35"/>
    <property type="match status" value="1"/>
</dbReference>
<name>T1EME5_HELRO</name>
<evidence type="ECO:0000313" key="9">
    <source>
        <dbReference type="Proteomes" id="UP000015101"/>
    </source>
</evidence>
<evidence type="ECO:0000256" key="6">
    <source>
        <dbReference type="ARBA" id="ARBA00023014"/>
    </source>
</evidence>
<dbReference type="PROSITE" id="PS01215">
    <property type="entry name" value="MRP"/>
    <property type="match status" value="1"/>
</dbReference>
<evidence type="ECO:0000256" key="2">
    <source>
        <dbReference type="ARBA" id="ARBA00022723"/>
    </source>
</evidence>
<organism evidence="8 9">
    <name type="scientific">Helobdella robusta</name>
    <name type="common">Californian leech</name>
    <dbReference type="NCBI Taxonomy" id="6412"/>
    <lineage>
        <taxon>Eukaryota</taxon>
        <taxon>Metazoa</taxon>
        <taxon>Spiralia</taxon>
        <taxon>Lophotrochozoa</taxon>
        <taxon>Annelida</taxon>
        <taxon>Clitellata</taxon>
        <taxon>Hirudinea</taxon>
        <taxon>Rhynchobdellida</taxon>
        <taxon>Glossiphoniidae</taxon>
        <taxon>Helobdella</taxon>
    </lineage>
</organism>
<dbReference type="GeneID" id="20197745"/>